<protein>
    <submittedName>
        <fullName evidence="1">Uncharacterized protein</fullName>
    </submittedName>
</protein>
<dbReference type="EMBL" id="LLXI01000044">
    <property type="protein sequence ID" value="PKY38905.1"/>
    <property type="molecule type" value="Genomic_DNA"/>
</dbReference>
<accession>A0A2I1FWZ2</accession>
<organism evidence="1 2">
    <name type="scientific">Rhizophagus irregularis</name>
    <dbReference type="NCBI Taxonomy" id="588596"/>
    <lineage>
        <taxon>Eukaryota</taxon>
        <taxon>Fungi</taxon>
        <taxon>Fungi incertae sedis</taxon>
        <taxon>Mucoromycota</taxon>
        <taxon>Glomeromycotina</taxon>
        <taxon>Glomeromycetes</taxon>
        <taxon>Glomerales</taxon>
        <taxon>Glomeraceae</taxon>
        <taxon>Rhizophagus</taxon>
    </lineage>
</organism>
<reference evidence="1 2" key="1">
    <citation type="submission" date="2015-10" db="EMBL/GenBank/DDBJ databases">
        <title>Genome analyses suggest a sexual origin of heterokaryosis in a supposedly ancient asexual fungus.</title>
        <authorList>
            <person name="Ropars J."/>
            <person name="Sedzielewska K."/>
            <person name="Noel J."/>
            <person name="Charron P."/>
            <person name="Farinelli L."/>
            <person name="Marton T."/>
            <person name="Kruger M."/>
            <person name="Pelin A."/>
            <person name="Brachmann A."/>
            <person name="Corradi N."/>
        </authorList>
    </citation>
    <scope>NUCLEOTIDE SEQUENCE [LARGE SCALE GENOMIC DNA]</scope>
    <source>
        <strain evidence="1 2">A4</strain>
    </source>
</reference>
<dbReference type="AlphaFoldDB" id="A0A2I1FWZ2"/>
<sequence length="77" mass="8957">MQKTNYSTKREKTVNKQETHLKARQMNATRYRKGVATVVDADHRSFTEARAYDEDYINNNNITLNDVQSIEDLGSYV</sequence>
<proteinExistence type="predicted"/>
<gene>
    <name evidence="1" type="ORF">RhiirA4_392647</name>
</gene>
<dbReference type="VEuPathDB" id="FungiDB:RhiirFUN_003745"/>
<comment type="caution">
    <text evidence="1">The sequence shown here is derived from an EMBL/GenBank/DDBJ whole genome shotgun (WGS) entry which is preliminary data.</text>
</comment>
<evidence type="ECO:0000313" key="2">
    <source>
        <dbReference type="Proteomes" id="UP000234323"/>
    </source>
</evidence>
<evidence type="ECO:0000313" key="1">
    <source>
        <dbReference type="EMBL" id="PKY38905.1"/>
    </source>
</evidence>
<dbReference type="VEuPathDB" id="FungiDB:FUN_021828"/>
<name>A0A2I1FWZ2_9GLOM</name>
<dbReference type="Proteomes" id="UP000234323">
    <property type="component" value="Unassembled WGS sequence"/>
</dbReference>
<keyword evidence="2" id="KW-1185">Reference proteome</keyword>